<keyword evidence="1" id="KW-0812">Transmembrane</keyword>
<evidence type="ECO:0000313" key="2">
    <source>
        <dbReference type="EMBL" id="MBK6973561.1"/>
    </source>
</evidence>
<name>A0A9D7DZA2_9PROT</name>
<keyword evidence="1" id="KW-0472">Membrane</keyword>
<comment type="caution">
    <text evidence="2">The sequence shown here is derived from an EMBL/GenBank/DDBJ whole genome shotgun (WGS) entry which is preliminary data.</text>
</comment>
<sequence>MSSAMYERMRTNPKFQELVATRGRFAWTLSIVVLVLFYGFVLAVAYAPSTLGQPVSDGAMLTIGVAVEAFLFILFWVLSAVYVRRANGEFDALTQEVIKQAQKENK</sequence>
<accession>A0A9D7DZA2</accession>
<dbReference type="Proteomes" id="UP000807785">
    <property type="component" value="Unassembled WGS sequence"/>
</dbReference>
<dbReference type="GO" id="GO:0005886">
    <property type="term" value="C:plasma membrane"/>
    <property type="evidence" value="ECO:0007669"/>
    <property type="project" value="TreeGrafter"/>
</dbReference>
<feature type="transmembrane region" description="Helical" evidence="1">
    <location>
        <begin position="59"/>
        <end position="83"/>
    </location>
</feature>
<reference evidence="2" key="1">
    <citation type="submission" date="2020-10" db="EMBL/GenBank/DDBJ databases">
        <title>Connecting structure to function with the recovery of over 1000 high-quality activated sludge metagenome-assembled genomes encoding full-length rRNA genes using long-read sequencing.</title>
        <authorList>
            <person name="Singleton C.M."/>
            <person name="Petriglieri F."/>
            <person name="Kristensen J.M."/>
            <person name="Kirkegaard R.H."/>
            <person name="Michaelsen T.Y."/>
            <person name="Andersen M.H."/>
            <person name="Karst S.M."/>
            <person name="Dueholm M.S."/>
            <person name="Nielsen P.H."/>
            <person name="Albertsen M."/>
        </authorList>
    </citation>
    <scope>NUCLEOTIDE SEQUENCE</scope>
    <source>
        <strain evidence="2">Bjer_18-Q3-R1-45_BAT3C.347</strain>
    </source>
</reference>
<dbReference type="PANTHER" id="PTHR38598:SF1">
    <property type="entry name" value="INNER MEMBRANE PROTEIN YJCH"/>
    <property type="match status" value="1"/>
</dbReference>
<feature type="transmembrane region" description="Helical" evidence="1">
    <location>
        <begin position="25"/>
        <end position="47"/>
    </location>
</feature>
<proteinExistence type="predicted"/>
<dbReference type="InterPro" id="IPR007436">
    <property type="entry name" value="DUF485"/>
</dbReference>
<evidence type="ECO:0000256" key="1">
    <source>
        <dbReference type="SAM" id="Phobius"/>
    </source>
</evidence>
<dbReference type="InterPro" id="IPR052959">
    <property type="entry name" value="Inner_membrane_assoc"/>
</dbReference>
<gene>
    <name evidence="2" type="ORF">IPH26_11680</name>
</gene>
<evidence type="ECO:0000313" key="3">
    <source>
        <dbReference type="Proteomes" id="UP000807785"/>
    </source>
</evidence>
<protein>
    <submittedName>
        <fullName evidence="2">DUF485 domain-containing protein</fullName>
    </submittedName>
</protein>
<dbReference type="PANTHER" id="PTHR38598">
    <property type="entry name" value="INNER MEMBRANE PROTEIN YJCH"/>
    <property type="match status" value="1"/>
</dbReference>
<dbReference type="Pfam" id="PF04341">
    <property type="entry name" value="DUF485"/>
    <property type="match status" value="1"/>
</dbReference>
<keyword evidence="1" id="KW-1133">Transmembrane helix</keyword>
<dbReference type="EMBL" id="JADJEV010000003">
    <property type="protein sequence ID" value="MBK6973561.1"/>
    <property type="molecule type" value="Genomic_DNA"/>
</dbReference>
<dbReference type="AlphaFoldDB" id="A0A9D7DZA2"/>
<organism evidence="2 3">
    <name type="scientific">Candidatus Methylophosphatis roskildensis</name>
    <dbReference type="NCBI Taxonomy" id="2899263"/>
    <lineage>
        <taxon>Bacteria</taxon>
        <taxon>Pseudomonadati</taxon>
        <taxon>Pseudomonadota</taxon>
        <taxon>Betaproteobacteria</taxon>
        <taxon>Nitrosomonadales</taxon>
        <taxon>Sterolibacteriaceae</taxon>
        <taxon>Candidatus Methylophosphatis</taxon>
    </lineage>
</organism>